<protein>
    <submittedName>
        <fullName evidence="1">Uncharacterized protein</fullName>
    </submittedName>
</protein>
<reference evidence="1 2" key="1">
    <citation type="submission" date="2024-02" db="EMBL/GenBank/DDBJ databases">
        <title>High-quality chromosome-scale genome assembly of Pensacola bahiagrass (Paspalum notatum Flugge var. saurae).</title>
        <authorList>
            <person name="Vega J.M."/>
            <person name="Podio M."/>
            <person name="Orjuela J."/>
            <person name="Siena L.A."/>
            <person name="Pessino S.C."/>
            <person name="Combes M.C."/>
            <person name="Mariac C."/>
            <person name="Albertini E."/>
            <person name="Pupilli F."/>
            <person name="Ortiz J.P.A."/>
            <person name="Leblanc O."/>
        </authorList>
    </citation>
    <scope>NUCLEOTIDE SEQUENCE [LARGE SCALE GENOMIC DNA]</scope>
    <source>
        <strain evidence="1">R1</strain>
        <tissue evidence="1">Leaf</tissue>
    </source>
</reference>
<evidence type="ECO:0000313" key="2">
    <source>
        <dbReference type="Proteomes" id="UP001341281"/>
    </source>
</evidence>
<name>A0AAQ3SQZ1_PASNO</name>
<evidence type="ECO:0000313" key="1">
    <source>
        <dbReference type="EMBL" id="WVZ58569.1"/>
    </source>
</evidence>
<proteinExistence type="predicted"/>
<keyword evidence="2" id="KW-1185">Reference proteome</keyword>
<organism evidence="1 2">
    <name type="scientific">Paspalum notatum var. saurae</name>
    <dbReference type="NCBI Taxonomy" id="547442"/>
    <lineage>
        <taxon>Eukaryota</taxon>
        <taxon>Viridiplantae</taxon>
        <taxon>Streptophyta</taxon>
        <taxon>Embryophyta</taxon>
        <taxon>Tracheophyta</taxon>
        <taxon>Spermatophyta</taxon>
        <taxon>Magnoliopsida</taxon>
        <taxon>Liliopsida</taxon>
        <taxon>Poales</taxon>
        <taxon>Poaceae</taxon>
        <taxon>PACMAD clade</taxon>
        <taxon>Panicoideae</taxon>
        <taxon>Andropogonodae</taxon>
        <taxon>Paspaleae</taxon>
        <taxon>Paspalinae</taxon>
        <taxon>Paspalum</taxon>
    </lineage>
</organism>
<dbReference type="EMBL" id="CP144746">
    <property type="protein sequence ID" value="WVZ58569.1"/>
    <property type="molecule type" value="Genomic_DNA"/>
</dbReference>
<dbReference type="Proteomes" id="UP001341281">
    <property type="component" value="Chromosome 02"/>
</dbReference>
<sequence>MLLRHEWRRNQGRRGYTDDEFGDGAAYCGRASMEIRELERAREGNSFGGELFALRLDVCEEQQEYL</sequence>
<gene>
    <name evidence="1" type="ORF">U9M48_008830</name>
</gene>
<dbReference type="AlphaFoldDB" id="A0AAQ3SQZ1"/>
<accession>A0AAQ3SQZ1</accession>